<gene>
    <name evidence="4" type="ORF">SAMN02745691_01882</name>
</gene>
<dbReference type="Gene3D" id="2.60.40.4270">
    <property type="entry name" value="Listeria-Bacteroides repeat domain"/>
    <property type="match status" value="1"/>
</dbReference>
<evidence type="ECO:0000313" key="5">
    <source>
        <dbReference type="Proteomes" id="UP000184342"/>
    </source>
</evidence>
<comment type="subcellular location">
    <subcellularLocation>
        <location evidence="1">Cell envelope</location>
    </subcellularLocation>
</comment>
<dbReference type="AlphaFoldDB" id="A0A1M6IZZ5"/>
<keyword evidence="2" id="KW-1133">Transmembrane helix</keyword>
<dbReference type="OrthoDB" id="9802773at2"/>
<evidence type="ECO:0000313" key="4">
    <source>
        <dbReference type="EMBL" id="SHJ40013.1"/>
    </source>
</evidence>
<sequence>MKKKLKKLFGSIFSVCLMLALLSGNVFAADFEQSDFMRYWSYLEYGAYNVEGFVSEQWLQTEYSEVYDTRLVVGGTGGIGGTNYDLYEMENGIEKSLPESSIGITQNLSLVNGGRYVKLQYVVRNTSELPQIISLGSYADVMIGDDDYASITAFGDGSGFYMTGDSPVDAQFNFIGKNAYGVTDVDTFWFGYYGDRLTNLFNQTSATSLTDTDSGFAFSWKDRTIPAGASQSFSILIGVGNVNSAPTIKVTTPLETFGNAVKGGTYSFSGTVSDTENTPGTNVYYAIDSNEPVLAYTFSGTPGEFNASILLPADISLGQHTVNFYAQDSDGAISSVVARTILVVEQYTVTFESNGGSAFAPLTGIVPGSTITVTTAPTRSGYTFAGWYKDASFANVWNFATDTVTANTTLYAKWTATAAAVKTGDASPIIPLVILIGASMTAAGVSLRKYKSKWTK</sequence>
<keyword evidence="2" id="KW-0472">Membrane</keyword>
<keyword evidence="3" id="KW-0732">Signal</keyword>
<dbReference type="NCBIfam" id="TIGR02543">
    <property type="entry name" value="List_Bact_rpt"/>
    <property type="match status" value="1"/>
</dbReference>
<name>A0A1M6IZZ5_9FIRM</name>
<keyword evidence="2" id="KW-0812">Transmembrane</keyword>
<dbReference type="EMBL" id="FQYT01000020">
    <property type="protein sequence ID" value="SHJ40013.1"/>
    <property type="molecule type" value="Genomic_DNA"/>
</dbReference>
<dbReference type="InterPro" id="IPR013378">
    <property type="entry name" value="InlB-like_B-rpt"/>
</dbReference>
<dbReference type="Proteomes" id="UP000184342">
    <property type="component" value="Unassembled WGS sequence"/>
</dbReference>
<dbReference type="GO" id="GO:0030313">
    <property type="term" value="C:cell envelope"/>
    <property type="evidence" value="ECO:0007669"/>
    <property type="project" value="UniProtKB-SubCell"/>
</dbReference>
<reference evidence="4 5" key="1">
    <citation type="submission" date="2016-11" db="EMBL/GenBank/DDBJ databases">
        <authorList>
            <person name="Jaros S."/>
            <person name="Januszkiewicz K."/>
            <person name="Wedrychowicz H."/>
        </authorList>
    </citation>
    <scope>NUCLEOTIDE SEQUENCE [LARGE SCALE GENOMIC DNA]</scope>
    <source>
        <strain evidence="4 5">DSM 15970</strain>
    </source>
</reference>
<feature type="chain" id="PRO_5012725841" evidence="3">
    <location>
        <begin position="29"/>
        <end position="456"/>
    </location>
</feature>
<protein>
    <submittedName>
        <fullName evidence="4">Listeria/Bacterioides repeat-containing protein</fullName>
    </submittedName>
</protein>
<evidence type="ECO:0000256" key="2">
    <source>
        <dbReference type="SAM" id="Phobius"/>
    </source>
</evidence>
<accession>A0A1M6IZZ5</accession>
<evidence type="ECO:0000256" key="3">
    <source>
        <dbReference type="SAM" id="SignalP"/>
    </source>
</evidence>
<keyword evidence="5" id="KW-1185">Reference proteome</keyword>
<proteinExistence type="predicted"/>
<organism evidence="4 5">
    <name type="scientific">Parasporobacterium paucivorans DSM 15970</name>
    <dbReference type="NCBI Taxonomy" id="1122934"/>
    <lineage>
        <taxon>Bacteria</taxon>
        <taxon>Bacillati</taxon>
        <taxon>Bacillota</taxon>
        <taxon>Clostridia</taxon>
        <taxon>Lachnospirales</taxon>
        <taxon>Lachnospiraceae</taxon>
        <taxon>Parasporobacterium</taxon>
    </lineage>
</organism>
<dbReference type="InterPro" id="IPR042229">
    <property type="entry name" value="Listeria/Bacterioides_rpt_sf"/>
</dbReference>
<feature type="signal peptide" evidence="3">
    <location>
        <begin position="1"/>
        <end position="28"/>
    </location>
</feature>
<dbReference type="Pfam" id="PF09479">
    <property type="entry name" value="Flg_new"/>
    <property type="match status" value="1"/>
</dbReference>
<evidence type="ECO:0000256" key="1">
    <source>
        <dbReference type="ARBA" id="ARBA00004196"/>
    </source>
</evidence>
<feature type="transmembrane region" description="Helical" evidence="2">
    <location>
        <begin position="429"/>
        <end position="447"/>
    </location>
</feature>